<reference evidence="1" key="1">
    <citation type="submission" date="2017-02" db="EMBL/GenBank/DDBJ databases">
        <authorList>
            <person name="Regsiter A."/>
            <person name="William W."/>
        </authorList>
    </citation>
    <scope>NUCLEOTIDE SEQUENCE</scope>
    <source>
        <strain evidence="1">Bib</strain>
    </source>
</reference>
<dbReference type="EMBL" id="FWDM01000022">
    <property type="protein sequence ID" value="SLM13329.1"/>
    <property type="molecule type" value="Genomic_DNA"/>
</dbReference>
<proteinExistence type="predicted"/>
<dbReference type="AlphaFoldDB" id="A0A3P3XJ15"/>
<accession>A0A3P3XJ15</accession>
<gene>
    <name evidence="1" type="ORF">SPIROBIBN47_290029</name>
</gene>
<organism evidence="1">
    <name type="scientific">uncultured spirochete</name>
    <dbReference type="NCBI Taxonomy" id="156406"/>
    <lineage>
        <taxon>Bacteria</taxon>
        <taxon>Pseudomonadati</taxon>
        <taxon>Spirochaetota</taxon>
        <taxon>Spirochaetia</taxon>
        <taxon>Spirochaetales</taxon>
        <taxon>environmental samples</taxon>
    </lineage>
</organism>
<sequence length="31" mass="3492">MTSPMKSIAEILGGMQILLDLSYDLQECFED</sequence>
<protein>
    <submittedName>
        <fullName evidence="1">Uncharacterized protein</fullName>
    </submittedName>
</protein>
<name>A0A3P3XJ15_9SPIR</name>
<evidence type="ECO:0000313" key="1">
    <source>
        <dbReference type="EMBL" id="SLM13329.1"/>
    </source>
</evidence>